<reference evidence="1" key="1">
    <citation type="submission" date="2022-10" db="EMBL/GenBank/DDBJ databases">
        <title>Culturing micro-colonial fungi from biological soil crusts in the Mojave desert and describing Neophaeococcomyces mojavensis, and introducing the new genera and species Taxawa tesnikishii.</title>
        <authorList>
            <person name="Kurbessoian T."/>
            <person name="Stajich J.E."/>
        </authorList>
    </citation>
    <scope>NUCLEOTIDE SEQUENCE</scope>
    <source>
        <strain evidence="1">JES_112</strain>
    </source>
</reference>
<dbReference type="EMBL" id="JAPDRQ010000041">
    <property type="protein sequence ID" value="KAJ9659317.1"/>
    <property type="molecule type" value="Genomic_DNA"/>
</dbReference>
<name>A0ACC3ACN1_9EURO</name>
<protein>
    <submittedName>
        <fullName evidence="1">Uncharacterized protein</fullName>
    </submittedName>
</protein>
<gene>
    <name evidence="1" type="ORF">H2198_003193</name>
</gene>
<proteinExistence type="predicted"/>
<comment type="caution">
    <text evidence="1">The sequence shown here is derived from an EMBL/GenBank/DDBJ whole genome shotgun (WGS) entry which is preliminary data.</text>
</comment>
<dbReference type="Proteomes" id="UP001172386">
    <property type="component" value="Unassembled WGS sequence"/>
</dbReference>
<organism evidence="1 2">
    <name type="scientific">Neophaeococcomyces mojaviensis</name>
    <dbReference type="NCBI Taxonomy" id="3383035"/>
    <lineage>
        <taxon>Eukaryota</taxon>
        <taxon>Fungi</taxon>
        <taxon>Dikarya</taxon>
        <taxon>Ascomycota</taxon>
        <taxon>Pezizomycotina</taxon>
        <taxon>Eurotiomycetes</taxon>
        <taxon>Chaetothyriomycetidae</taxon>
        <taxon>Chaetothyriales</taxon>
        <taxon>Chaetothyriales incertae sedis</taxon>
        <taxon>Neophaeococcomyces</taxon>
    </lineage>
</organism>
<keyword evidence="2" id="KW-1185">Reference proteome</keyword>
<evidence type="ECO:0000313" key="2">
    <source>
        <dbReference type="Proteomes" id="UP001172386"/>
    </source>
</evidence>
<accession>A0ACC3ACN1</accession>
<sequence length="241" mass="27393">MPRRTNHVQRIKKEHSVDEFIDALEADGCVLVEDFVSPEISRRVHTAEDQQPQEEFNETTVDVNALVRESFVSDRLFESISSHFLTLETLSWQDKQIQMDVSQPSVYSSITKSANQHSKPQCFHRADSRFHVRHIAAARYEYQPRRDASIGLFVPDFDDAQSSATIKVVPGSQLWNDQKPDFSKGVVEVELREGDALILLGSLYHSVSSSKLMMDVSNTASKRDTGFLHEVWMCSGIYRSA</sequence>
<evidence type="ECO:0000313" key="1">
    <source>
        <dbReference type="EMBL" id="KAJ9659317.1"/>
    </source>
</evidence>